<reference evidence="3 4" key="1">
    <citation type="submission" date="2018-10" db="EMBL/GenBank/DDBJ databases">
        <title>Genome Sequence of Cohnella sp.</title>
        <authorList>
            <person name="Srinivasan S."/>
            <person name="Kim M.K."/>
        </authorList>
    </citation>
    <scope>NUCLEOTIDE SEQUENCE [LARGE SCALE GENOMIC DNA]</scope>
    <source>
        <strain evidence="3 4">18JY8-7</strain>
    </source>
</reference>
<evidence type="ECO:0000313" key="3">
    <source>
        <dbReference type="EMBL" id="AYQ74242.1"/>
    </source>
</evidence>
<keyword evidence="1" id="KW-0732">Signal</keyword>
<keyword evidence="4" id="KW-1185">Reference proteome</keyword>
<evidence type="ECO:0000259" key="2">
    <source>
        <dbReference type="Pfam" id="PF07833"/>
    </source>
</evidence>
<evidence type="ECO:0000256" key="1">
    <source>
        <dbReference type="SAM" id="SignalP"/>
    </source>
</evidence>
<dbReference type="AlphaFoldDB" id="A0A3G3K1E5"/>
<dbReference type="InterPro" id="IPR012854">
    <property type="entry name" value="Cu_amine_oxidase-like_N"/>
</dbReference>
<dbReference type="EMBL" id="CP033433">
    <property type="protein sequence ID" value="AYQ74242.1"/>
    <property type="molecule type" value="Genomic_DNA"/>
</dbReference>
<sequence>MRKRIRTVLVLTAAGLLTVTAAAGASGLTSKVSGLLRKDVMVVVGGLDSGMVPVFIDGKAYLPAREVAQKFGYKITWVEEHKVVLLEDESTFFKDNGVITSVEQEGDGRVRFDFLGRSPNDANRRMIFHANAKSSVITDEEGRPAGLDALKPGVHVAVDYGPFVSASLPGSAFAQNIVVGTQRLIREDKLGDIRITDEGTSLILGTGEGNEFHTDLVLNAGKESTVISSKGDPLSWTDLKKGMRIRAYYGPAVSKSIPPQAPIDTIVVLDDVAPGK</sequence>
<name>A0A3G3K1E5_9BACL</name>
<feature type="chain" id="PRO_5038925541" description="Copper amine oxidase-like N-terminal domain-containing protein" evidence="1">
    <location>
        <begin position="26"/>
        <end position="276"/>
    </location>
</feature>
<gene>
    <name evidence="3" type="ORF">EAV92_17720</name>
</gene>
<accession>A0A3G3K1E5</accession>
<evidence type="ECO:0000313" key="4">
    <source>
        <dbReference type="Proteomes" id="UP000269097"/>
    </source>
</evidence>
<feature type="domain" description="Copper amine oxidase-like N-terminal" evidence="2">
    <location>
        <begin position="52"/>
        <end position="90"/>
    </location>
</feature>
<organism evidence="3 4">
    <name type="scientific">Cohnella candidum</name>
    <dbReference type="NCBI Taxonomy" id="2674991"/>
    <lineage>
        <taxon>Bacteria</taxon>
        <taxon>Bacillati</taxon>
        <taxon>Bacillota</taxon>
        <taxon>Bacilli</taxon>
        <taxon>Bacillales</taxon>
        <taxon>Paenibacillaceae</taxon>
        <taxon>Cohnella</taxon>
    </lineage>
</organism>
<dbReference type="KEGG" id="coh:EAV92_17720"/>
<dbReference type="Proteomes" id="UP000269097">
    <property type="component" value="Chromosome"/>
</dbReference>
<proteinExistence type="predicted"/>
<feature type="signal peptide" evidence="1">
    <location>
        <begin position="1"/>
        <end position="25"/>
    </location>
</feature>
<dbReference type="Pfam" id="PF07833">
    <property type="entry name" value="Cu_amine_oxidN1"/>
    <property type="match status" value="1"/>
</dbReference>
<protein>
    <recommendedName>
        <fullName evidence="2">Copper amine oxidase-like N-terminal domain-containing protein</fullName>
    </recommendedName>
</protein>
<dbReference type="RefSeq" id="WP_123042323.1">
    <property type="nucleotide sequence ID" value="NZ_CP033433.1"/>
</dbReference>